<evidence type="ECO:0000259" key="2">
    <source>
        <dbReference type="PROSITE" id="PS50206"/>
    </source>
</evidence>
<gene>
    <name evidence="3" type="ORF">KL86APRO_10431</name>
</gene>
<feature type="transmembrane region" description="Helical" evidence="1">
    <location>
        <begin position="15"/>
        <end position="33"/>
    </location>
</feature>
<reference evidence="3" key="1">
    <citation type="submission" date="2016-04" db="EMBL/GenBank/DDBJ databases">
        <authorList>
            <person name="Evans L.H."/>
            <person name="Alamgir A."/>
            <person name="Owens N."/>
            <person name="Weber N.D."/>
            <person name="Virtaneva K."/>
            <person name="Barbian K."/>
            <person name="Babar A."/>
            <person name="Rosenke K."/>
        </authorList>
    </citation>
    <scope>NUCLEOTIDE SEQUENCE</scope>
    <source>
        <strain evidence="3">86</strain>
    </source>
</reference>
<keyword evidence="1" id="KW-1133">Transmembrane helix</keyword>
<organism evidence="3">
    <name type="scientific">uncultured Alphaproteobacteria bacterium</name>
    <dbReference type="NCBI Taxonomy" id="91750"/>
    <lineage>
        <taxon>Bacteria</taxon>
        <taxon>Pseudomonadati</taxon>
        <taxon>Pseudomonadota</taxon>
        <taxon>Alphaproteobacteria</taxon>
        <taxon>environmental samples</taxon>
    </lineage>
</organism>
<keyword evidence="1" id="KW-0472">Membrane</keyword>
<dbReference type="InterPro" id="IPR001763">
    <property type="entry name" value="Rhodanese-like_dom"/>
</dbReference>
<evidence type="ECO:0000313" key="3">
    <source>
        <dbReference type="EMBL" id="SBV93808.1"/>
    </source>
</evidence>
<sequence>MDQELVDRILHTPQFWVAAGALGIAAWGAWFAWRRDRWKGRILSPAQVRELIAAGDDPLIWDSRKPAARKRDPHTPEGALVLPLEQIPERLRAKAANARFQELRTAEIVVFDDTLDRATLAAKLLQAEGMRNVALMQGGLKAWRAAGLPTQALLEEDE</sequence>
<keyword evidence="1" id="KW-0812">Transmembrane</keyword>
<dbReference type="Gene3D" id="3.40.250.10">
    <property type="entry name" value="Rhodanese-like domain"/>
    <property type="match status" value="1"/>
</dbReference>
<dbReference type="CDD" id="cd00158">
    <property type="entry name" value="RHOD"/>
    <property type="match status" value="1"/>
</dbReference>
<dbReference type="EMBL" id="FLUO01000001">
    <property type="protein sequence ID" value="SBV93808.1"/>
    <property type="molecule type" value="Genomic_DNA"/>
</dbReference>
<evidence type="ECO:0000256" key="1">
    <source>
        <dbReference type="SAM" id="Phobius"/>
    </source>
</evidence>
<accession>A0A212J2X2</accession>
<dbReference type="PROSITE" id="PS50206">
    <property type="entry name" value="RHODANESE_3"/>
    <property type="match status" value="1"/>
</dbReference>
<protein>
    <recommendedName>
        <fullName evidence="2">Rhodanese domain-containing protein</fullName>
    </recommendedName>
</protein>
<dbReference type="SMART" id="SM00450">
    <property type="entry name" value="RHOD"/>
    <property type="match status" value="1"/>
</dbReference>
<feature type="domain" description="Rhodanese" evidence="2">
    <location>
        <begin position="54"/>
        <end position="152"/>
    </location>
</feature>
<dbReference type="AlphaFoldDB" id="A0A212J2X2"/>
<dbReference type="InterPro" id="IPR036873">
    <property type="entry name" value="Rhodanese-like_dom_sf"/>
</dbReference>
<dbReference type="Pfam" id="PF00581">
    <property type="entry name" value="Rhodanese"/>
    <property type="match status" value="1"/>
</dbReference>
<dbReference type="SUPFAM" id="SSF52821">
    <property type="entry name" value="Rhodanese/Cell cycle control phosphatase"/>
    <property type="match status" value="1"/>
</dbReference>
<name>A0A212J2X2_9PROT</name>
<proteinExistence type="predicted"/>